<dbReference type="Pfam" id="PF00680">
    <property type="entry name" value="RdRP_1"/>
    <property type="match status" value="1"/>
</dbReference>
<dbReference type="InterPro" id="IPR043128">
    <property type="entry name" value="Rev_trsase/Diguanyl_cyclase"/>
</dbReference>
<proteinExistence type="inferred from homology"/>
<dbReference type="PROSITE" id="PS51194">
    <property type="entry name" value="HELICASE_CTER"/>
    <property type="match status" value="1"/>
</dbReference>
<keyword evidence="12" id="KW-0597">Phosphoprotein</keyword>
<evidence type="ECO:0000256" key="33">
    <source>
        <dbReference type="RuleBase" id="RU003351"/>
    </source>
</evidence>
<dbReference type="InterPro" id="IPR001650">
    <property type="entry name" value="Helicase_C-like"/>
</dbReference>
<feature type="domain" description="RdRp catalytic" evidence="35">
    <location>
        <begin position="2566"/>
        <end position="2690"/>
    </location>
</feature>
<evidence type="ECO:0000256" key="14">
    <source>
        <dbReference type="ARBA" id="ARBA00022562"/>
    </source>
</evidence>
<keyword evidence="15" id="KW-0945">Host-virus interaction</keyword>
<comment type="function">
    <text evidence="31">Mediates the cap-independent, EIF4E-dependent translation of viral genomic RNAs. Binds to the cap-binding site of host EIF4E and thus interferes with the host EIF4E-dependent mRNA export and translation. VPg-RNA directly binds EIF4E and is a template for transcription. Also forms trimeric complexes with EIF4E-EIF4G, which are templates for translation.</text>
</comment>
<dbReference type="GO" id="GO:0005524">
    <property type="term" value="F:ATP binding"/>
    <property type="evidence" value="ECO:0007669"/>
    <property type="project" value="UniProtKB-KW"/>
</dbReference>
<dbReference type="GO" id="GO:0019029">
    <property type="term" value="C:helical viral capsid"/>
    <property type="evidence" value="ECO:0007669"/>
    <property type="project" value="UniProtKB-KW"/>
</dbReference>
<dbReference type="InterPro" id="IPR001592">
    <property type="entry name" value="Poty_coat"/>
</dbReference>
<dbReference type="GeneID" id="12657147"/>
<sequence>MAMCFEMPVDMPVIQFGSLQYEVEILTEVFPQDANSLGSIEVTPVTTSVVQAPAAPIGGSSTQSEEVDYTESTFLAFSKLEKDLAPMFQARSLSRVRKQRNGTCYYKRKSPMAIQRHQKRQARLAKEKDEFLNSPPSVISKITIAGGPAPSAQLETPAVKWPLHKTPSRRVRVVHRPVSLSDREFGSFLAQLKGIMSQKNMAFELIDRKPVRGKYRRACTNPEVIMELPHMHGVKRQRELKFTEWQSQLVLTLAKYGSWESRRHTSYFKKGDSGLVINEPMLTGPRGMSVKGLFVIRGAHEGKLYNALTRVTSSVLHTMTHYSEAETFWKGYNKEWINLKAQTDHECVRHYSVEECGQVASIMTQALFPCGKITCLKCSEKVFMSSQDELLESLRINADLAEKRLMQSDLNFPHVQCILQTVAQASTTANDDQKIFDTVFRMVGDKQQGPFKQLNELNQFFGRGTYNDKAAWTRARNSLLELAQFQKNRTDNIKKGDLNSFRNKLSGKANYNLSLSCDNQLDANANFRWGQREYHAKRFFSNFFEKIDPTKGYNNYIIRRNPAGARKLAIGNLIVPLDLAEFRARMKGEFVRQPGISRKCVSTKDGNFIYPCCCTTNEDGSPIESGLYAPTMNHMVIGNSSESKFVDLPKGETDDLYIAKDGYCYINIFLAMLVNIRESQAKDFTKKVRDLCVPKLGEWPTVIDLATTCAQLKIFYPDVHSAELPRILVDHVTQTCHVVDSYGSLTTGYHVLKASTVAQFVLLASDELDSDIKHYRVGGKKPFGRAPDLSTLESDLEVRTGEKSPLEVSSWNAIKLLIKGIYRDEVMKQILLEEPYLLVVGAVSPGVLMAMFNSGVFEKAMRTWISHDQSLVVIATYMSMLARKVSVADSLMQQHQIIQEAAGPLMEIMVNGVKTQFSYYTGLTTLQVLSLRGGADKELILGGYVSNEASVLKVMEKSYLAILEEEWSALSWLGKLRAAYSSYKQQKSIVKPLHPTVLADFEGRYNISPRVLVTNASEVSKKAICTGYSRVTGFVHNRVVNTASYFINVIIRKLPKLNTVFNTLFVFSAFFNLFSILYSISSDIRRDRDRIANMEFNMKEAQCDDLYRALEVKLGRRPDLDEFVSYVKGISQELGEFADMVYQPLEEEVHHQKVTEGTKKIEQIVAFMTLVMMMFDAERSDCVFKTLNKLKSTISTMDYEVRHQSLDEIADTLDDKKLTIDFELSDDILDKHGIPMTTFGDWWINQIERGHLTPHYRTEGKFMEFTRDTALQVANDIIHSNESDFLIRGAVGSGKSTGLPFNISRKGTVLLIEPTRPLAENVFKQLGGAPFFAKPTLRMRGVSHFGSSPITVMTSGYALHYFANNIKQLHCIDFVIIDECHVLDASAMAFRCLIKEYHTRCKVLKVSATPPGREVEFKTQFPVDLRVEESLSFRDFVSALGTGANSDVLTCGVNILVYVASYSEVDSLSKLLIEKKFLVSKVDGRTMKHGDVEIATKGTKTTPHFVVATNIIENGVTLDIDVVVDFGRKVQPVLDTDNRSVAYNKVSVSYGERIQRLGRVGRIKPGTALRIGHTEKGLVEVPAMIATEAALYCFAYNLPVMSGGVSTNLVHNCTIPQVKTMHCFELSPFYTVNVVAFDGTMHPEIHRLLKQYKLRDSEIPLREQSIPYKASASWLSVRDYERIGVRLALAPEVKVAFHIGSIPDTLHEKVWEATQLFKGCTQFPSIRSSSICKIAYTLRTDVEAIPRTLAILDKLIEDERAKQCQFRSIIDGNCSGYFSLLQITNTLRAKYAKDHTSENIQKLESARTQLKEFQNLGTCVQDLNVLKQYEALQYVHHQSKNEMSKGLELKGKWNKSLIARDGIIVTSVIVGGVWMLYSWFTNSVNEVRHQGLNGKKRVKALKFRKLRDKRMGTEVYGDDATIEDYFGSAYTKKGKGKGTVKGMGHKTRRFINMYGFDPAEYSYIKFVDPLTGHQIEENVFADILTIQEQMGDARNEAIRADTLESQHVYAKPGIQAYVIKEGAKTALKVDLTPHVPLKMCDNTNAIAGFPDRAYELRQTGPAKEIDIKDVPKDEVSHESKSLMKGPMDFNPIAKNICRITNDSDGIPISTYGIGFGGYMIANQHFFKRNNGLITFKTHHGVFKAPNSTVLKIFPIKGRDLVVVELPKDFPVFSNKIHFRSPKDKERVCMVSSIFQEKSVTSTVSESSPIFPVAESGFYKHWISTDDGSCGLPLVSVVDGKIVGIHSLANNYVNENYFTAFEPHFETNVLRSPEALEWIKHWKYNPENISWGYLSLNDSAPSGLFKTTKLVTDLVEDEQNSVRWQGTSRRWMFDALQENLQAVAYVPSQLVTKHVVKGKCHHFDQFLAEDKGAREFFKPKMDAYGKSNLNREAYIKDIMKYSKPITVGVVDCPIFEEAVCRVIMYMRVKGFKECTFVTDEESIFNALNMKAAVGALYGGKKKDYFEKFTPEQKEQILRDSCRRLYEGKLGVWTGSLKSELRPMEKVLANKTRTFTAAPIDTLLAGKVCVDDFNNQFYSKNIECCWTVGMTKFYGGWNKLLTALPDGWLYCDADGSQFDSSLTPYLINAVLGIRLAFMEDWDIGFKMLENLYTEIIYTPISTPDGTVVKKFRGNNSGQPSTVVDNSLMVVLAMNYCFVKEGYAFEEVDSICRFFVNGDDLLIAVNPTHESLLDRMGDHFSTLGLNYTFDSRTKNKEDLWFMSHCGISVEGMYIPKLEEERIVSILQWDRAALPEHRMEAICAAMIESWGYPELTHQIRRFYAWLLEKEPFSSLVSEGKAPYIAETALKRLYMNNPFEESELDRYLKAFADMDDEFECCTYEVYHESETQERFSVRHQSGPGDVDTTKALDAGKKPAATQNKDKAVVNAPQSSNQIGKEADVNVGTKGTFAVPKVKSIHEKMLLPKAGGKVVLNLDHLLEYEPSQINISNTRATMQQFNKWYDAVKTEYGVEDDGMGILLNGLMVWCIENGTSPNVNGVWVMMDGEEQVEYSLKPIVENAKPTLRQIMAHFSNVAEAYIEKRNLKEPYMPRYGLVRNLRDPSLARYAFDFYEVTSKTPNRVREAHMQMKAAALKSTQTRLFGLDGGVGTQEENTERHTTEDVSTDMHTLLGVRNM</sequence>
<dbReference type="GO" id="GO:0044161">
    <property type="term" value="C:host cell cytoplasmic vesicle"/>
    <property type="evidence" value="ECO:0007669"/>
    <property type="project" value="UniProtKB-SubCell"/>
</dbReference>
<dbReference type="Pfam" id="PF00271">
    <property type="entry name" value="Helicase_C"/>
    <property type="match status" value="1"/>
</dbReference>
<dbReference type="InterPro" id="IPR009003">
    <property type="entry name" value="Peptidase_S1_PA"/>
</dbReference>
<evidence type="ECO:0000256" key="32">
    <source>
        <dbReference type="PROSITE-ProRule" id="PRU01080"/>
    </source>
</evidence>
<comment type="catalytic activity">
    <reaction evidence="1">
        <text>Hydrolyzes glutaminyl bonds, and activity is further restricted by preferences for the amino acids in P6 - P1' that vary with the species of potyvirus, e.g. Glu-Xaa-Xaa-Tyr-Xaa-Gln-|-(Ser or Gly) for the enzyme from tobacco etch virus. The natural substrate is the viral polyprotein, but other proteins and oligopeptides containing the appropriate consensus sequence are also cleaved.</text>
        <dbReference type="EC" id="3.4.22.44"/>
    </reaction>
</comment>
<dbReference type="KEGG" id="vg:12657147"/>
<dbReference type="SMART" id="SM00490">
    <property type="entry name" value="HELICc"/>
    <property type="match status" value="1"/>
</dbReference>
<dbReference type="InterPro" id="IPR013648">
    <property type="entry name" value="PP_Potyviridae"/>
</dbReference>
<evidence type="ECO:0000256" key="26">
    <source>
        <dbReference type="ARBA" id="ARBA00022953"/>
    </source>
</evidence>
<evidence type="ECO:0000259" key="35">
    <source>
        <dbReference type="PROSITE" id="PS50507"/>
    </source>
</evidence>
<dbReference type="GO" id="GO:0006508">
    <property type="term" value="P:proteolysis"/>
    <property type="evidence" value="ECO:0007669"/>
    <property type="project" value="UniProtKB-KW"/>
</dbReference>
<dbReference type="GO" id="GO:0006351">
    <property type="term" value="P:DNA-templated transcription"/>
    <property type="evidence" value="ECO:0007669"/>
    <property type="project" value="InterPro"/>
</dbReference>
<dbReference type="InterPro" id="IPR011545">
    <property type="entry name" value="DEAD/DEAH_box_helicase_dom"/>
</dbReference>
<keyword evidence="34" id="KW-0472">Membrane</keyword>
<keyword evidence="22" id="KW-0347">Helicase</keyword>
<dbReference type="Gene3D" id="3.90.70.150">
    <property type="entry name" value="Helper component proteinase"/>
    <property type="match status" value="1"/>
</dbReference>
<comment type="similarity">
    <text evidence="5 33">Belongs to the potyviridae genome polyprotein family.</text>
</comment>
<evidence type="ECO:0000256" key="16">
    <source>
        <dbReference type="ARBA" id="ARBA00022632"/>
    </source>
</evidence>
<keyword evidence="16" id="KW-1090">Inhibition of host innate immune response by virus</keyword>
<dbReference type="SUPFAM" id="SSF50494">
    <property type="entry name" value="Trypsin-like serine proteases"/>
    <property type="match status" value="1"/>
</dbReference>
<evidence type="ECO:0000256" key="11">
    <source>
        <dbReference type="ARBA" id="ARBA00022520"/>
    </source>
</evidence>
<evidence type="ECO:0000256" key="2">
    <source>
        <dbReference type="ARBA" id="ARBA00001848"/>
    </source>
</evidence>
<dbReference type="PANTHER" id="PTHR43519:SF1">
    <property type="entry name" value="ATP-DEPENDENT RNA HELICASE HRPB"/>
    <property type="match status" value="1"/>
</dbReference>
<keyword evidence="27" id="KW-0899">Viral immunoevasion</keyword>
<keyword evidence="14" id="KW-1048">Host nucleus</keyword>
<dbReference type="InterPro" id="IPR043504">
    <property type="entry name" value="Peptidase_S1_PA_chymotrypsin"/>
</dbReference>
<dbReference type="GO" id="GO:0016818">
    <property type="term" value="F:hydrolase activity, acting on acid anhydrides, in phosphorus-containing anhydrides"/>
    <property type="evidence" value="ECO:0007669"/>
    <property type="project" value="InterPro"/>
</dbReference>
<comment type="catalytic activity">
    <reaction evidence="2">
        <text>Hydrolyzes a Gly-|-Gly bond at its own C-terminus, commonly in the sequence -Tyr-Xaa-Val-Gly-|-Gly, in the processing of the potyviral polyprotein.</text>
        <dbReference type="EC" id="3.4.22.45"/>
    </reaction>
</comment>
<feature type="domain" description="Helicase C-terminal" evidence="37">
    <location>
        <begin position="1443"/>
        <end position="1606"/>
    </location>
</feature>
<evidence type="ECO:0000259" key="37">
    <source>
        <dbReference type="PROSITE" id="PS51194"/>
    </source>
</evidence>
<dbReference type="InterPro" id="IPR031159">
    <property type="entry name" value="HC_PRO_CPD_dom"/>
</dbReference>
<keyword evidence="24" id="KW-0067">ATP-binding</keyword>
<evidence type="ECO:0000256" key="23">
    <source>
        <dbReference type="ARBA" id="ARBA00022807"/>
    </source>
</evidence>
<dbReference type="PROSITE" id="PS51192">
    <property type="entry name" value="HELICASE_ATP_BIND_1"/>
    <property type="match status" value="1"/>
</dbReference>
<dbReference type="InterPro" id="IPR043502">
    <property type="entry name" value="DNA/RNA_pol_sf"/>
</dbReference>
<dbReference type="GO" id="GO:0004386">
    <property type="term" value="F:helicase activity"/>
    <property type="evidence" value="ECO:0007669"/>
    <property type="project" value="UniProtKB-KW"/>
</dbReference>
<evidence type="ECO:0000256" key="3">
    <source>
        <dbReference type="ARBA" id="ARBA00004147"/>
    </source>
</evidence>
<evidence type="ECO:0000256" key="4">
    <source>
        <dbReference type="ARBA" id="ARBA00004328"/>
    </source>
</evidence>
<dbReference type="InterPro" id="IPR002540">
    <property type="entry name" value="Pept_S30_P1_potyvir"/>
</dbReference>
<dbReference type="PRINTS" id="PR00966">
    <property type="entry name" value="NIAPOTYPTASE"/>
</dbReference>
<dbReference type="PROSITE" id="PS51871">
    <property type="entry name" value="PV_P1_PRO"/>
    <property type="match status" value="1"/>
</dbReference>
<feature type="domain" description="Peptidase C6" evidence="39">
    <location>
        <begin position="656"/>
        <end position="778"/>
    </location>
</feature>
<keyword evidence="43" id="KW-1185">Reference proteome</keyword>
<dbReference type="PROSITE" id="PS51874">
    <property type="entry name" value="PCV_3C_PRO"/>
    <property type="match status" value="1"/>
</dbReference>
<evidence type="ECO:0000256" key="25">
    <source>
        <dbReference type="ARBA" id="ARBA00022844"/>
    </source>
</evidence>
<dbReference type="Gene3D" id="3.30.70.270">
    <property type="match status" value="1"/>
</dbReference>
<keyword evidence="20" id="KW-0547">Nucleotide-binding</keyword>
<evidence type="ECO:0000256" key="1">
    <source>
        <dbReference type="ARBA" id="ARBA00000785"/>
    </source>
</evidence>
<evidence type="ECO:0000256" key="31">
    <source>
        <dbReference type="ARBA" id="ARBA00045403"/>
    </source>
</evidence>
<reference evidence="42 43" key="1">
    <citation type="journal article" date="2012" name="PLoS ONE">
        <title>Deep Sequencing of Small RNAs in Tomato for Virus and Viroid Identification and Strain Differentiation.</title>
        <authorList>
            <person name="Li R."/>
            <person name="Gao S."/>
            <person name="Hernandez A.G."/>
            <person name="Wechter W.P."/>
            <person name="Fei Z."/>
            <person name="Ling K.S."/>
        </authorList>
    </citation>
    <scope>NUCLEOTIDE SEQUENCE [LARGE SCALE GENOMIC DNA]</scope>
    <source>
        <strain evidence="42 43">MX9354</strain>
    </source>
</reference>
<dbReference type="Pfam" id="PF00863">
    <property type="entry name" value="Peptidase_C4"/>
    <property type="match status" value="1"/>
</dbReference>
<keyword evidence="8" id="KW-0696">RNA-directed RNA polymerase</keyword>
<evidence type="ECO:0000313" key="43">
    <source>
        <dbReference type="Proteomes" id="UP000203398"/>
    </source>
</evidence>
<dbReference type="InterPro" id="IPR027417">
    <property type="entry name" value="P-loop_NTPase"/>
</dbReference>
<feature type="domain" description="Peptidase C3" evidence="41">
    <location>
        <begin position="2082"/>
        <end position="2266"/>
    </location>
</feature>
<dbReference type="Gene3D" id="2.40.10.10">
    <property type="entry name" value="Trypsin-like serine proteases"/>
    <property type="match status" value="2"/>
</dbReference>
<keyword evidence="21" id="KW-0378">Hydrolase</keyword>
<keyword evidence="34" id="KW-0812">Transmembrane</keyword>
<feature type="active site" description="For helper component proteinase activity" evidence="32">
    <location>
        <position position="664"/>
    </location>
</feature>
<dbReference type="SUPFAM" id="SSF56672">
    <property type="entry name" value="DNA/RNA polymerases"/>
    <property type="match status" value="1"/>
</dbReference>
<dbReference type="PANTHER" id="PTHR43519">
    <property type="entry name" value="ATP-DEPENDENT RNA HELICASE HRPB"/>
    <property type="match status" value="1"/>
</dbReference>
<dbReference type="GO" id="GO:0052170">
    <property type="term" value="P:symbiont-mediated suppression of host innate immune response"/>
    <property type="evidence" value="ECO:0007669"/>
    <property type="project" value="UniProtKB-KW"/>
</dbReference>
<dbReference type="GO" id="GO:0005198">
    <property type="term" value="F:structural molecule activity"/>
    <property type="evidence" value="ECO:0007669"/>
    <property type="project" value="InterPro"/>
</dbReference>
<keyword evidence="7" id="KW-0941">Suppressor of RNA silencing</keyword>
<evidence type="ECO:0000256" key="30">
    <source>
        <dbReference type="ARBA" id="ARBA00034108"/>
    </source>
</evidence>
<feature type="transmembrane region" description="Helical" evidence="34">
    <location>
        <begin position="1060"/>
        <end position="1080"/>
    </location>
</feature>
<evidence type="ECO:0000256" key="12">
    <source>
        <dbReference type="ARBA" id="ARBA00022553"/>
    </source>
</evidence>
<evidence type="ECO:0000256" key="7">
    <source>
        <dbReference type="ARBA" id="ARBA00022463"/>
    </source>
</evidence>
<dbReference type="InterPro" id="IPR042308">
    <property type="entry name" value="HC_PRO_CPD_sf"/>
</dbReference>
<dbReference type="SMART" id="SM00487">
    <property type="entry name" value="DEXDc"/>
    <property type="match status" value="1"/>
</dbReference>
<dbReference type="InterPro" id="IPR001456">
    <property type="entry name" value="HC-pro"/>
</dbReference>
<dbReference type="Pfam" id="PF00851">
    <property type="entry name" value="Peptidase_C6"/>
    <property type="match status" value="1"/>
</dbReference>
<comment type="function">
    <text evidence="29">Has helicase activity. It may be involved in replication.</text>
</comment>
<evidence type="ECO:0000313" key="42">
    <source>
        <dbReference type="EMBL" id="AFI25344.1"/>
    </source>
</evidence>
<feature type="domain" description="Peptidase C4" evidence="38">
    <location>
        <begin position="2079"/>
        <end position="2297"/>
    </location>
</feature>
<dbReference type="Pfam" id="PF01577">
    <property type="entry name" value="Peptidase_S30"/>
    <property type="match status" value="1"/>
</dbReference>
<dbReference type="CDD" id="cd23175">
    <property type="entry name" value="ps-ssRNAv_Potyviridae_RdRp"/>
    <property type="match status" value="1"/>
</dbReference>
<evidence type="ECO:0000259" key="36">
    <source>
        <dbReference type="PROSITE" id="PS51192"/>
    </source>
</evidence>
<comment type="subcellular location">
    <subcellularLocation>
        <location evidence="30">Host cytoplasmic vesicle</location>
    </subcellularLocation>
    <subcellularLocation>
        <location evidence="3">Host nucleus</location>
    </subcellularLocation>
    <subcellularLocation>
        <location evidence="4">Virion</location>
    </subcellularLocation>
</comment>
<evidence type="ECO:0000256" key="29">
    <source>
        <dbReference type="ARBA" id="ARBA00029422"/>
    </source>
</evidence>
<dbReference type="PROSITE" id="PS50507">
    <property type="entry name" value="RDRP_SSRNA_POS"/>
    <property type="match status" value="1"/>
</dbReference>
<name>I1V2D4_9POTV</name>
<protein>
    <recommendedName>
        <fullName evidence="6">Genome polyprotein</fullName>
    </recommendedName>
</protein>
<dbReference type="Pfam" id="PF00767">
    <property type="entry name" value="Poty_coat"/>
    <property type="match status" value="1"/>
</dbReference>
<dbReference type="Proteomes" id="UP000203398">
    <property type="component" value="Segment"/>
</dbReference>
<evidence type="ECO:0000256" key="27">
    <source>
        <dbReference type="ARBA" id="ARBA00023280"/>
    </source>
</evidence>
<evidence type="ECO:0000256" key="15">
    <source>
        <dbReference type="ARBA" id="ARBA00022581"/>
    </source>
</evidence>
<dbReference type="MEROPS" id="C06.001"/>
<dbReference type="Pfam" id="PF00270">
    <property type="entry name" value="DEAD"/>
    <property type="match status" value="1"/>
</dbReference>
<keyword evidence="9" id="KW-1036">Host cytoplasmic vesicle</keyword>
<evidence type="ECO:0000256" key="6">
    <source>
        <dbReference type="ARBA" id="ARBA00020107"/>
    </source>
</evidence>
<dbReference type="GO" id="GO:0042025">
    <property type="term" value="C:host cell nucleus"/>
    <property type="evidence" value="ECO:0007669"/>
    <property type="project" value="UniProtKB-SubCell"/>
</dbReference>
<keyword evidence="34" id="KW-1133">Transmembrane helix</keyword>
<evidence type="ECO:0000256" key="9">
    <source>
        <dbReference type="ARBA" id="ARBA00022488"/>
    </source>
</evidence>
<evidence type="ECO:0000256" key="13">
    <source>
        <dbReference type="ARBA" id="ARBA00022561"/>
    </source>
</evidence>
<evidence type="ECO:0000256" key="34">
    <source>
        <dbReference type="SAM" id="Phobius"/>
    </source>
</evidence>
<keyword evidence="13" id="KW-0167">Capsid protein</keyword>
<keyword evidence="23" id="KW-0788">Thiol protease</keyword>
<organism evidence="42 43">
    <name type="scientific">Tomato necrotic stunt virus</name>
    <dbReference type="NCBI Taxonomy" id="1176153"/>
    <lineage>
        <taxon>Viruses</taxon>
        <taxon>Riboviria</taxon>
        <taxon>Orthornavirae</taxon>
        <taxon>Pisuviricota</taxon>
        <taxon>Stelpaviricetes</taxon>
        <taxon>Patatavirales</taxon>
        <taxon>Potyviridae</taxon>
        <taxon>Potyvirus</taxon>
        <taxon>Potyvirus esculentinecrosis</taxon>
    </lineage>
</organism>
<evidence type="ECO:0000256" key="28">
    <source>
        <dbReference type="ARBA" id="ARBA00029405"/>
    </source>
</evidence>
<keyword evidence="26" id="KW-0693">Viral RNA replication</keyword>
<dbReference type="Gene3D" id="3.40.50.300">
    <property type="entry name" value="P-loop containing nucleotide triphosphate hydrolases"/>
    <property type="match status" value="2"/>
</dbReference>
<evidence type="ECO:0000256" key="21">
    <source>
        <dbReference type="ARBA" id="ARBA00022801"/>
    </source>
</evidence>
<evidence type="ECO:0000256" key="24">
    <source>
        <dbReference type="ARBA" id="ARBA00022840"/>
    </source>
</evidence>
<evidence type="ECO:0000256" key="19">
    <source>
        <dbReference type="ARBA" id="ARBA00022695"/>
    </source>
</evidence>
<dbReference type="InterPro" id="IPR044067">
    <property type="entry name" value="PCV_3C_PRO"/>
</dbReference>
<evidence type="ECO:0000259" key="40">
    <source>
        <dbReference type="PROSITE" id="PS51871"/>
    </source>
</evidence>
<dbReference type="InterPro" id="IPR007094">
    <property type="entry name" value="RNA-dir_pol_PSvirus"/>
</dbReference>
<dbReference type="InterPro" id="IPR001730">
    <property type="entry name" value="Potyv_NIa-pro_dom"/>
</dbReference>
<dbReference type="GO" id="GO:0003723">
    <property type="term" value="F:RNA binding"/>
    <property type="evidence" value="ECO:0007669"/>
    <property type="project" value="InterPro"/>
</dbReference>
<accession>I1V2D4</accession>
<evidence type="ECO:0000259" key="39">
    <source>
        <dbReference type="PROSITE" id="PS51744"/>
    </source>
</evidence>
<evidence type="ECO:0000256" key="18">
    <source>
        <dbReference type="ARBA" id="ARBA00022679"/>
    </source>
</evidence>
<dbReference type="SUPFAM" id="SSF52540">
    <property type="entry name" value="P-loop containing nucleoside triphosphate hydrolases"/>
    <property type="match status" value="2"/>
</dbReference>
<keyword evidence="10" id="KW-1139">Helical capsid protein</keyword>
<feature type="domain" description="Helicase ATP-binding" evidence="36">
    <location>
        <begin position="1276"/>
        <end position="1428"/>
    </location>
</feature>
<dbReference type="GO" id="GO:0003968">
    <property type="term" value="F:RNA-directed RNA polymerase activity"/>
    <property type="evidence" value="ECO:0007669"/>
    <property type="project" value="UniProtKB-KW"/>
</dbReference>
<evidence type="ECO:0000256" key="22">
    <source>
        <dbReference type="ARBA" id="ARBA00022806"/>
    </source>
</evidence>
<comment type="function">
    <text evidence="28">Involved in aphid transmission, cell-to-cell and systemis movement, encapsidation of the viral RNA and in the regulation of viral RNA amplification.</text>
</comment>
<evidence type="ECO:0000256" key="8">
    <source>
        <dbReference type="ARBA" id="ARBA00022484"/>
    </source>
</evidence>
<evidence type="ECO:0000256" key="10">
    <source>
        <dbReference type="ARBA" id="ARBA00022497"/>
    </source>
</evidence>
<dbReference type="RefSeq" id="YP_006272948.1">
    <property type="nucleotide sequence ID" value="NC_017824.1"/>
</dbReference>
<feature type="active site" description="For helper component proteinase activity" evidence="32">
    <location>
        <position position="737"/>
    </location>
</feature>
<dbReference type="GO" id="GO:0039694">
    <property type="term" value="P:viral RNA genome replication"/>
    <property type="evidence" value="ECO:0007669"/>
    <property type="project" value="InterPro"/>
</dbReference>
<dbReference type="GO" id="GO:0004197">
    <property type="term" value="F:cysteine-type endopeptidase activity"/>
    <property type="evidence" value="ECO:0007669"/>
    <property type="project" value="InterPro"/>
</dbReference>
<evidence type="ECO:0000256" key="17">
    <source>
        <dbReference type="ARBA" id="ARBA00022670"/>
    </source>
</evidence>
<dbReference type="Pfam" id="PF08440">
    <property type="entry name" value="Poty_PP"/>
    <property type="match status" value="1"/>
</dbReference>
<dbReference type="PROSITE" id="PS51744">
    <property type="entry name" value="HC_PRO_CPD"/>
    <property type="match status" value="1"/>
</dbReference>
<evidence type="ECO:0000256" key="5">
    <source>
        <dbReference type="ARBA" id="ARBA00006064"/>
    </source>
</evidence>
<keyword evidence="19" id="KW-0548">Nucleotidyltransferase</keyword>
<keyword evidence="25" id="KW-0946">Virion</keyword>
<keyword evidence="18" id="KW-0808">Transferase</keyword>
<dbReference type="EMBL" id="JQ314463">
    <property type="protein sequence ID" value="AFI25344.1"/>
    <property type="molecule type" value="Genomic_RNA"/>
</dbReference>
<dbReference type="InterPro" id="IPR001205">
    <property type="entry name" value="RNA-dir_pol_C"/>
</dbReference>
<evidence type="ECO:0000259" key="38">
    <source>
        <dbReference type="PROSITE" id="PS51436"/>
    </source>
</evidence>
<dbReference type="PROSITE" id="PS51436">
    <property type="entry name" value="POTYVIRUS_NIA_PRO"/>
    <property type="match status" value="1"/>
</dbReference>
<dbReference type="InterPro" id="IPR014001">
    <property type="entry name" value="Helicase_ATP-bd"/>
</dbReference>
<keyword evidence="17" id="KW-0645">Protease</keyword>
<dbReference type="Pfam" id="PF13608">
    <property type="entry name" value="Potyvirid-P3"/>
    <property type="match status" value="1"/>
</dbReference>
<evidence type="ECO:0000256" key="20">
    <source>
        <dbReference type="ARBA" id="ARBA00022741"/>
    </source>
</evidence>
<dbReference type="InterPro" id="IPR039560">
    <property type="entry name" value="Potyvirid-P3"/>
</dbReference>
<keyword evidence="11" id="KW-0191">Covalent protein-RNA linkage</keyword>
<evidence type="ECO:0000259" key="41">
    <source>
        <dbReference type="PROSITE" id="PS51874"/>
    </source>
</evidence>
<feature type="domain" description="Peptidase S30" evidence="40">
    <location>
        <begin position="179"/>
        <end position="322"/>
    </location>
</feature>